<dbReference type="Proteomes" id="UP000004926">
    <property type="component" value="Chromosome"/>
</dbReference>
<keyword evidence="3" id="KW-1185">Reference proteome</keyword>
<dbReference type="GO" id="GO:0016746">
    <property type="term" value="F:acyltransferase activity"/>
    <property type="evidence" value="ECO:0007669"/>
    <property type="project" value="UniProtKB-KW"/>
</dbReference>
<sequence length="334" mass="35302">MQAPAAPMHCTRVMSNLKHPRRSALRAAATAAAAGGLTVAGDATARARAASRVTPTFVTVSGAGGMPGGIDQLALRGHRTVGVSLPGHSVTDPQFALDYQCPQQPESLATRPSPMAGIGLDEFTAATVEVVRRVAEFGPVILYGGSMGGATLDRVGNTVPHLIARIVYDTAFCCVDLASADDYLATPEGENSLAGNLAAVIVADPAEIGAVRSNYRTADPDALAGLRQALMAGATDAEFHATLAALHPDESATASGENSQVRAHTWGRIPRTYIRHTRDRIIPIELQDRMIAEADRLTPHNRFDVHTVDAPHVPNAEQFGRIVDILDQLTQCLR</sequence>
<evidence type="ECO:0000259" key="1">
    <source>
        <dbReference type="Pfam" id="PF12697"/>
    </source>
</evidence>
<dbReference type="eggNOG" id="COG0596">
    <property type="taxonomic scope" value="Bacteria"/>
</dbReference>
<accession>H5X0T4</accession>
<name>H5X0T4_9PSEU</name>
<reference evidence="2 3" key="1">
    <citation type="journal article" date="2012" name="Stand. Genomic Sci.">
        <title>Genome sequence of the ocean sediment bacterium Saccharomonospora marina type strain (XMU15(T)).</title>
        <authorList>
            <person name="Klenk H.P."/>
            <person name="Lu M."/>
            <person name="Lucas S."/>
            <person name="Lapidus A."/>
            <person name="Copeland A."/>
            <person name="Pitluck S."/>
            <person name="Goodwin L.A."/>
            <person name="Han C."/>
            <person name="Tapia R."/>
            <person name="Brambilla E.M."/>
            <person name="Potter G."/>
            <person name="Land M."/>
            <person name="Ivanova N."/>
            <person name="Rohde M."/>
            <person name="Goker M."/>
            <person name="Detter J.C."/>
            <person name="Li W.J."/>
            <person name="Kyrpides N.C."/>
            <person name="Woyke T."/>
        </authorList>
    </citation>
    <scope>NUCLEOTIDE SEQUENCE [LARGE SCALE GENOMIC DNA]</scope>
    <source>
        <strain evidence="2 3">XMU15</strain>
    </source>
</reference>
<dbReference type="SUPFAM" id="SSF53474">
    <property type="entry name" value="alpha/beta-Hydrolases"/>
    <property type="match status" value="1"/>
</dbReference>
<dbReference type="Pfam" id="PF12697">
    <property type="entry name" value="Abhydrolase_6"/>
    <property type="match status" value="1"/>
</dbReference>
<dbReference type="EMBL" id="CM001439">
    <property type="protein sequence ID" value="EHR51934.1"/>
    <property type="molecule type" value="Genomic_DNA"/>
</dbReference>
<feature type="domain" description="AB hydrolase-1" evidence="1">
    <location>
        <begin position="60"/>
        <end position="318"/>
    </location>
</feature>
<organism evidence="2 3">
    <name type="scientific">Saccharomonospora marina XMU15</name>
    <dbReference type="NCBI Taxonomy" id="882083"/>
    <lineage>
        <taxon>Bacteria</taxon>
        <taxon>Bacillati</taxon>
        <taxon>Actinomycetota</taxon>
        <taxon>Actinomycetes</taxon>
        <taxon>Pseudonocardiales</taxon>
        <taxon>Pseudonocardiaceae</taxon>
        <taxon>Saccharomonospora</taxon>
    </lineage>
</organism>
<proteinExistence type="predicted"/>
<keyword evidence="2" id="KW-0808">Transferase</keyword>
<evidence type="ECO:0000313" key="2">
    <source>
        <dbReference type="EMBL" id="EHR51934.1"/>
    </source>
</evidence>
<evidence type="ECO:0000313" key="3">
    <source>
        <dbReference type="Proteomes" id="UP000004926"/>
    </source>
</evidence>
<dbReference type="PROSITE" id="PS51318">
    <property type="entry name" value="TAT"/>
    <property type="match status" value="1"/>
</dbReference>
<dbReference type="Gene3D" id="3.40.50.1820">
    <property type="entry name" value="alpha/beta hydrolase"/>
    <property type="match status" value="1"/>
</dbReference>
<dbReference type="InterPro" id="IPR000073">
    <property type="entry name" value="AB_hydrolase_1"/>
</dbReference>
<gene>
    <name evidence="2" type="ORF">SacmaDRAFT_3721</name>
</gene>
<dbReference type="AlphaFoldDB" id="H5X0T4"/>
<dbReference type="STRING" id="882083.SacmaDRAFT_3721"/>
<dbReference type="InterPro" id="IPR029058">
    <property type="entry name" value="AB_hydrolase_fold"/>
</dbReference>
<dbReference type="InterPro" id="IPR006311">
    <property type="entry name" value="TAT_signal"/>
</dbReference>
<dbReference type="GO" id="GO:0016787">
    <property type="term" value="F:hydrolase activity"/>
    <property type="evidence" value="ECO:0007669"/>
    <property type="project" value="UniProtKB-KW"/>
</dbReference>
<dbReference type="HOGENOM" id="CLU_046066_3_0_11"/>
<protein>
    <submittedName>
        <fullName evidence="2">Putative hydrolase or acyltransferase of alpha/beta superfamily</fullName>
    </submittedName>
</protein>
<keyword evidence="2" id="KW-0378">Hydrolase</keyword>
<keyword evidence="2" id="KW-0012">Acyltransferase</keyword>